<feature type="non-terminal residue" evidence="1">
    <location>
        <position position="1"/>
    </location>
</feature>
<dbReference type="Proteomes" id="UP001150603">
    <property type="component" value="Unassembled WGS sequence"/>
</dbReference>
<proteinExistence type="predicted"/>
<gene>
    <name evidence="1" type="ORF">FBU59_001865</name>
</gene>
<keyword evidence="2" id="KW-1185">Reference proteome</keyword>
<dbReference type="EMBL" id="JANBPW010000923">
    <property type="protein sequence ID" value="KAJ1947516.1"/>
    <property type="molecule type" value="Genomic_DNA"/>
</dbReference>
<evidence type="ECO:0000313" key="1">
    <source>
        <dbReference type="EMBL" id="KAJ1947516.1"/>
    </source>
</evidence>
<organism evidence="1 2">
    <name type="scientific">Linderina macrospora</name>
    <dbReference type="NCBI Taxonomy" id="4868"/>
    <lineage>
        <taxon>Eukaryota</taxon>
        <taxon>Fungi</taxon>
        <taxon>Fungi incertae sedis</taxon>
        <taxon>Zoopagomycota</taxon>
        <taxon>Kickxellomycotina</taxon>
        <taxon>Kickxellomycetes</taxon>
        <taxon>Kickxellales</taxon>
        <taxon>Kickxellaceae</taxon>
        <taxon>Linderina</taxon>
    </lineage>
</organism>
<protein>
    <submittedName>
        <fullName evidence="1">Uncharacterized protein</fullName>
    </submittedName>
</protein>
<sequence>ALRKIQKAKKSGEDDVQPDNSEAKKVDATQEVIGFTEEENKAMTDLSRRTYMVVHEQSVYLGLVDILFAYSYDHRINRGEQTVESTRNIGQLSAQMSCLDSFTQLRDTVVTCFRRSLSYPLYRNWELCERVLSDVYILLRLGRRACLKAMLELKIMFDHHDEYYLYSKAFLDDYCVWLQTTANDNVLRSLAHQINHMEIEKDEIDWNLEEFEDLALESSEDEAESDNEEEVEWNAEMSLRQGIERDTKEAAVEAAVEPAEQAKQKKPLIEIIEDVGSADPSGGEKKRPLIEML</sequence>
<accession>A0ACC1JCR7</accession>
<name>A0ACC1JCR7_9FUNG</name>
<reference evidence="1" key="1">
    <citation type="submission" date="2022-07" db="EMBL/GenBank/DDBJ databases">
        <title>Phylogenomic reconstructions and comparative analyses of Kickxellomycotina fungi.</title>
        <authorList>
            <person name="Reynolds N.K."/>
            <person name="Stajich J.E."/>
            <person name="Barry K."/>
            <person name="Grigoriev I.V."/>
            <person name="Crous P."/>
            <person name="Smith M.E."/>
        </authorList>
    </citation>
    <scope>NUCLEOTIDE SEQUENCE</scope>
    <source>
        <strain evidence="1">NRRL 5244</strain>
    </source>
</reference>
<comment type="caution">
    <text evidence="1">The sequence shown here is derived from an EMBL/GenBank/DDBJ whole genome shotgun (WGS) entry which is preliminary data.</text>
</comment>
<evidence type="ECO:0000313" key="2">
    <source>
        <dbReference type="Proteomes" id="UP001150603"/>
    </source>
</evidence>